<evidence type="ECO:0000313" key="6">
    <source>
        <dbReference type="EMBL" id="MDJ1133998.1"/>
    </source>
</evidence>
<evidence type="ECO:0000259" key="4">
    <source>
        <dbReference type="Pfam" id="PF00891"/>
    </source>
</evidence>
<dbReference type="CDD" id="cd02440">
    <property type="entry name" value="AdoMet_MTases"/>
    <property type="match status" value="1"/>
</dbReference>
<sequence length="346" mass="36761">MTDTEGGARTSSMTLFEMLTGHMAAQTVHVAAELNLPDKLAAGARTVAELAEQTGTHPPSLLRLLRAMTSLGLTAETAEGEYELTELGSPLRADAPDSLRSFALLNLREEGWRSWGELLHSVRTGDPAFHKVYGMKVFEYTAAHPAVGEAFNEAMAENTRRAARAVAVEYDFSRFGTLVDVGGNDGTLLAGVLAAHPGLKGILLDTPTGCEGAEATLTAAGVAGRCQAVAGDFFTAVPGGGDAYLLKAVIHDWDDEHCVRILRSVRAAIPPGGTLLLVEPVIPTGPGRAPTVRMVTSDLNMLLYTGGKERTDEEFRALLGKASFELTDISEPIRPLDSRVLTARPV</sequence>
<proteinExistence type="predicted"/>
<dbReference type="EMBL" id="JANCPR020000017">
    <property type="protein sequence ID" value="MDJ1133998.1"/>
    <property type="molecule type" value="Genomic_DNA"/>
</dbReference>
<dbReference type="Gene3D" id="1.10.10.10">
    <property type="entry name" value="Winged helix-like DNA-binding domain superfamily/Winged helix DNA-binding domain"/>
    <property type="match status" value="1"/>
</dbReference>
<dbReference type="SUPFAM" id="SSF46785">
    <property type="entry name" value="Winged helix' DNA-binding domain"/>
    <property type="match status" value="1"/>
</dbReference>
<gene>
    <name evidence="6" type="ORF">NMN56_018895</name>
</gene>
<dbReference type="Pfam" id="PF00891">
    <property type="entry name" value="Methyltransf_2"/>
    <property type="match status" value="1"/>
</dbReference>
<keyword evidence="2" id="KW-0808">Transferase</keyword>
<dbReference type="InterPro" id="IPR029063">
    <property type="entry name" value="SAM-dependent_MTases_sf"/>
</dbReference>
<dbReference type="Pfam" id="PF08100">
    <property type="entry name" value="Dimerisation"/>
    <property type="match status" value="1"/>
</dbReference>
<dbReference type="RefSeq" id="WP_274041567.1">
    <property type="nucleotide sequence ID" value="NZ_JANCPR020000017.1"/>
</dbReference>
<dbReference type="Proteomes" id="UP001214441">
    <property type="component" value="Unassembled WGS sequence"/>
</dbReference>
<dbReference type="InterPro" id="IPR016461">
    <property type="entry name" value="COMT-like"/>
</dbReference>
<dbReference type="PANTHER" id="PTHR43712">
    <property type="entry name" value="PUTATIVE (AFU_ORTHOLOGUE AFUA_4G14580)-RELATED"/>
    <property type="match status" value="1"/>
</dbReference>
<evidence type="ECO:0000256" key="2">
    <source>
        <dbReference type="ARBA" id="ARBA00022679"/>
    </source>
</evidence>
<keyword evidence="1 6" id="KW-0489">Methyltransferase</keyword>
<feature type="domain" description="O-methyltransferase dimerisation" evidence="5">
    <location>
        <begin position="17"/>
        <end position="89"/>
    </location>
</feature>
<dbReference type="GO" id="GO:0032259">
    <property type="term" value="P:methylation"/>
    <property type="evidence" value="ECO:0007669"/>
    <property type="project" value="UniProtKB-KW"/>
</dbReference>
<comment type="caution">
    <text evidence="6">The sequence shown here is derived from an EMBL/GenBank/DDBJ whole genome shotgun (WGS) entry which is preliminary data.</text>
</comment>
<dbReference type="InterPro" id="IPR036390">
    <property type="entry name" value="WH_DNA-bd_sf"/>
</dbReference>
<reference evidence="6 7" key="1">
    <citation type="submission" date="2023-05" db="EMBL/GenBank/DDBJ databases">
        <title>Streptantibioticus silvisoli sp. nov., acidotolerant actinomycetes 1 from pine litter.</title>
        <authorList>
            <person name="Swiecimska M."/>
            <person name="Golinska P."/>
            <person name="Sangal V."/>
            <person name="Wachnowicz B."/>
            <person name="Goodfellow M."/>
        </authorList>
    </citation>
    <scope>NUCLEOTIDE SEQUENCE [LARGE SCALE GENOMIC DNA]</scope>
    <source>
        <strain evidence="6 7">DSM 42109</strain>
    </source>
</reference>
<dbReference type="PANTHER" id="PTHR43712:SF2">
    <property type="entry name" value="O-METHYLTRANSFERASE CICE"/>
    <property type="match status" value="1"/>
</dbReference>
<dbReference type="Gene3D" id="1.10.287.1350">
    <property type="match status" value="1"/>
</dbReference>
<dbReference type="InterPro" id="IPR036388">
    <property type="entry name" value="WH-like_DNA-bd_sf"/>
</dbReference>
<dbReference type="PROSITE" id="PS51683">
    <property type="entry name" value="SAM_OMT_II"/>
    <property type="match status" value="1"/>
</dbReference>
<dbReference type="InterPro" id="IPR012967">
    <property type="entry name" value="COMT_dimerisation"/>
</dbReference>
<keyword evidence="7" id="KW-1185">Reference proteome</keyword>
<dbReference type="PIRSF" id="PIRSF005739">
    <property type="entry name" value="O-mtase"/>
    <property type="match status" value="1"/>
</dbReference>
<evidence type="ECO:0000256" key="3">
    <source>
        <dbReference type="ARBA" id="ARBA00022691"/>
    </source>
</evidence>
<keyword evidence="3" id="KW-0949">S-adenosyl-L-methionine</keyword>
<evidence type="ECO:0000256" key="1">
    <source>
        <dbReference type="ARBA" id="ARBA00022603"/>
    </source>
</evidence>
<dbReference type="SUPFAM" id="SSF53335">
    <property type="entry name" value="S-adenosyl-L-methionine-dependent methyltransferases"/>
    <property type="match status" value="1"/>
</dbReference>
<evidence type="ECO:0000313" key="7">
    <source>
        <dbReference type="Proteomes" id="UP001214441"/>
    </source>
</evidence>
<dbReference type="InterPro" id="IPR001077">
    <property type="entry name" value="COMT_C"/>
</dbReference>
<evidence type="ECO:0000259" key="5">
    <source>
        <dbReference type="Pfam" id="PF08100"/>
    </source>
</evidence>
<accession>A0ABT6ZY47</accession>
<protein>
    <submittedName>
        <fullName evidence="6">Methyltransferase</fullName>
    </submittedName>
</protein>
<organism evidence="6 7">
    <name type="scientific">Streptomyces iconiensis</name>
    <dbReference type="NCBI Taxonomy" id="1384038"/>
    <lineage>
        <taxon>Bacteria</taxon>
        <taxon>Bacillati</taxon>
        <taxon>Actinomycetota</taxon>
        <taxon>Actinomycetes</taxon>
        <taxon>Kitasatosporales</taxon>
        <taxon>Streptomycetaceae</taxon>
        <taxon>Streptomyces</taxon>
    </lineage>
</organism>
<name>A0ABT6ZY47_9ACTN</name>
<feature type="domain" description="O-methyltransferase C-terminal" evidence="4">
    <location>
        <begin position="115"/>
        <end position="324"/>
    </location>
</feature>
<dbReference type="Gene3D" id="3.40.50.150">
    <property type="entry name" value="Vaccinia Virus protein VP39"/>
    <property type="match status" value="1"/>
</dbReference>
<dbReference type="GO" id="GO:0008168">
    <property type="term" value="F:methyltransferase activity"/>
    <property type="evidence" value="ECO:0007669"/>
    <property type="project" value="UniProtKB-KW"/>
</dbReference>